<gene>
    <name evidence="11" type="ORF">FD47_GL002422</name>
</gene>
<dbReference type="Proteomes" id="UP000051010">
    <property type="component" value="Unassembled WGS sequence"/>
</dbReference>
<dbReference type="PANTHER" id="PTHR14218">
    <property type="entry name" value="PROTEASE S8 TRIPEPTIDYL PEPTIDASE I CLN2"/>
    <property type="match status" value="1"/>
</dbReference>
<dbReference type="AlphaFoldDB" id="A0A0R1YZW8"/>
<keyword evidence="3" id="KW-0479">Metal-binding</keyword>
<organism evidence="11 12">
    <name type="scientific">Lentilactobacillus parafarraginis DSM 18390 = JCM 14109</name>
    <dbReference type="NCBI Taxonomy" id="1423786"/>
    <lineage>
        <taxon>Bacteria</taxon>
        <taxon>Bacillati</taxon>
        <taxon>Bacillota</taxon>
        <taxon>Bacilli</taxon>
        <taxon>Lactobacillales</taxon>
        <taxon>Lactobacillaceae</taxon>
        <taxon>Lentilactobacillus</taxon>
    </lineage>
</organism>
<dbReference type="InterPro" id="IPR015366">
    <property type="entry name" value="S53_propep"/>
</dbReference>
<evidence type="ECO:0000313" key="12">
    <source>
        <dbReference type="Proteomes" id="UP000051010"/>
    </source>
</evidence>
<dbReference type="InterPro" id="IPR030400">
    <property type="entry name" value="Sedolisin_dom"/>
</dbReference>
<evidence type="ECO:0000256" key="6">
    <source>
        <dbReference type="ARBA" id="ARBA00022837"/>
    </source>
</evidence>
<dbReference type="EMBL" id="AZFZ01000006">
    <property type="protein sequence ID" value="KRM45099.1"/>
    <property type="molecule type" value="Genomic_DNA"/>
</dbReference>
<comment type="caution">
    <text evidence="11">The sequence shown here is derived from an EMBL/GenBank/DDBJ whole genome shotgun (WGS) entry which is preliminary data.</text>
</comment>
<evidence type="ECO:0000256" key="2">
    <source>
        <dbReference type="ARBA" id="ARBA00022670"/>
    </source>
</evidence>
<evidence type="ECO:0000259" key="10">
    <source>
        <dbReference type="PROSITE" id="PS51695"/>
    </source>
</evidence>
<dbReference type="Pfam" id="PF09286">
    <property type="entry name" value="Pro-kuma_activ"/>
    <property type="match status" value="1"/>
</dbReference>
<dbReference type="CDD" id="cd11377">
    <property type="entry name" value="Pro-peptidase_S53"/>
    <property type="match status" value="1"/>
</dbReference>
<dbReference type="GO" id="GO:0004252">
    <property type="term" value="F:serine-type endopeptidase activity"/>
    <property type="evidence" value="ECO:0007669"/>
    <property type="project" value="InterPro"/>
</dbReference>
<dbReference type="PANTHER" id="PTHR14218:SF15">
    <property type="entry name" value="TRIPEPTIDYL-PEPTIDASE 1"/>
    <property type="match status" value="1"/>
</dbReference>
<protein>
    <submittedName>
        <fullName evidence="11">Pro-kumamolisin, activation domain protein</fullName>
    </submittedName>
</protein>
<evidence type="ECO:0000256" key="3">
    <source>
        <dbReference type="ARBA" id="ARBA00022723"/>
    </source>
</evidence>
<dbReference type="Gene3D" id="3.40.50.200">
    <property type="entry name" value="Peptidase S8/S53 domain"/>
    <property type="match status" value="1"/>
</dbReference>
<evidence type="ECO:0000313" key="11">
    <source>
        <dbReference type="EMBL" id="KRM45099.1"/>
    </source>
</evidence>
<dbReference type="SUPFAM" id="SSF52743">
    <property type="entry name" value="Subtilisin-like"/>
    <property type="match status" value="1"/>
</dbReference>
<keyword evidence="4" id="KW-0378">Hydrolase</keyword>
<dbReference type="PATRIC" id="fig|1423786.4.peg.2540"/>
<dbReference type="GO" id="GO:0008240">
    <property type="term" value="F:tripeptidyl-peptidase activity"/>
    <property type="evidence" value="ECO:0007669"/>
    <property type="project" value="TreeGrafter"/>
</dbReference>
<name>A0A0R1YZW8_9LACO</name>
<evidence type="ECO:0000256" key="8">
    <source>
        <dbReference type="SAM" id="MobiDB-lite"/>
    </source>
</evidence>
<dbReference type="SMART" id="SM00944">
    <property type="entry name" value="Pro-kuma_activ"/>
    <property type="match status" value="1"/>
</dbReference>
<feature type="region of interest" description="Disordered" evidence="8">
    <location>
        <begin position="165"/>
        <end position="193"/>
    </location>
</feature>
<keyword evidence="9" id="KW-0732">Signal</keyword>
<proteinExistence type="predicted"/>
<dbReference type="SUPFAM" id="SSF54897">
    <property type="entry name" value="Protease propeptides/inhibitors"/>
    <property type="match status" value="1"/>
</dbReference>
<feature type="domain" description="Peptidase S53" evidence="10">
    <location>
        <begin position="223"/>
        <end position="652"/>
    </location>
</feature>
<accession>A0A0R1YZW8</accession>
<keyword evidence="2" id="KW-0645">Protease</keyword>
<feature type="chain" id="PRO_5039587589" evidence="9">
    <location>
        <begin position="34"/>
        <end position="654"/>
    </location>
</feature>
<evidence type="ECO:0000256" key="4">
    <source>
        <dbReference type="ARBA" id="ARBA00022801"/>
    </source>
</evidence>
<reference evidence="11 12" key="1">
    <citation type="journal article" date="2015" name="Genome Announc.">
        <title>Expanding the biotechnology potential of lactobacilli through comparative genomics of 213 strains and associated genera.</title>
        <authorList>
            <person name="Sun Z."/>
            <person name="Harris H.M."/>
            <person name="McCann A."/>
            <person name="Guo C."/>
            <person name="Argimon S."/>
            <person name="Zhang W."/>
            <person name="Yang X."/>
            <person name="Jeffery I.B."/>
            <person name="Cooney J.C."/>
            <person name="Kagawa T.F."/>
            <person name="Liu W."/>
            <person name="Song Y."/>
            <person name="Salvetti E."/>
            <person name="Wrobel A."/>
            <person name="Rasinkangas P."/>
            <person name="Parkhill J."/>
            <person name="Rea M.C."/>
            <person name="O'Sullivan O."/>
            <person name="Ritari J."/>
            <person name="Douillard F.P."/>
            <person name="Paul Ross R."/>
            <person name="Yang R."/>
            <person name="Briner A.E."/>
            <person name="Felis G.E."/>
            <person name="de Vos W.M."/>
            <person name="Barrangou R."/>
            <person name="Klaenhammer T.R."/>
            <person name="Caufield P.W."/>
            <person name="Cui Y."/>
            <person name="Zhang H."/>
            <person name="O'Toole P.W."/>
        </authorList>
    </citation>
    <scope>NUCLEOTIDE SEQUENCE [LARGE SCALE GENOMIC DNA]</scope>
    <source>
        <strain evidence="11 12">DSM 18390</strain>
    </source>
</reference>
<keyword evidence="7" id="KW-0865">Zymogen</keyword>
<evidence type="ECO:0000256" key="7">
    <source>
        <dbReference type="ARBA" id="ARBA00023145"/>
    </source>
</evidence>
<comment type="cofactor">
    <cofactor evidence="1">
        <name>Ca(2+)</name>
        <dbReference type="ChEBI" id="CHEBI:29108"/>
    </cofactor>
</comment>
<evidence type="ECO:0000256" key="5">
    <source>
        <dbReference type="ARBA" id="ARBA00022825"/>
    </source>
</evidence>
<dbReference type="GO" id="GO:0046872">
    <property type="term" value="F:metal ion binding"/>
    <property type="evidence" value="ECO:0007669"/>
    <property type="project" value="UniProtKB-KW"/>
</dbReference>
<keyword evidence="6" id="KW-0106">Calcium</keyword>
<dbReference type="InterPro" id="IPR050819">
    <property type="entry name" value="Tripeptidyl-peptidase_I"/>
</dbReference>
<feature type="signal peptide" evidence="9">
    <location>
        <begin position="1"/>
        <end position="33"/>
    </location>
</feature>
<dbReference type="GO" id="GO:0006508">
    <property type="term" value="P:proteolysis"/>
    <property type="evidence" value="ECO:0007669"/>
    <property type="project" value="UniProtKB-KW"/>
</dbReference>
<evidence type="ECO:0000256" key="9">
    <source>
        <dbReference type="SAM" id="SignalP"/>
    </source>
</evidence>
<dbReference type="InterPro" id="IPR036852">
    <property type="entry name" value="Peptidase_S8/S53_dom_sf"/>
</dbReference>
<evidence type="ECO:0000256" key="1">
    <source>
        <dbReference type="ARBA" id="ARBA00001913"/>
    </source>
</evidence>
<dbReference type="PROSITE" id="PS51695">
    <property type="entry name" value="SEDOLISIN"/>
    <property type="match status" value="1"/>
</dbReference>
<sequence length="654" mass="70495">MIILRGKQLMLATLSGLLALGAGVAISTSQVKAAAKTTIVNVTFKPTNESDLTNYVYDTVDPSSQQFHQYLAPSDFAAKFGQSDSYIQSFKDYLAKYHVKTYVYPGNLSVKLSGTTTDMQRAFNAKYVPAKKKGDHAKTSYKLPGQLSDKVVAVIGLYSTNPNKKVKKTTSKKTTKKATAKKATKKSTAHKKAAVTNVTTTGLSTTDTKPDTSLSTNAFSNKYGAGKFAKAYHLTGLYAQGLQGQGQRIGIINASDVRDSDLSTYWQQTGVNPDLSRVRHIYTVDSKAQAQKALNTMISAGQMEATLDVESASAVAPKAGLDLYTGDSTGTKTTLPSSFYSSFMTAISSNDDKQITTSMAPGFETTTGWTDPSTTFQQYDHALNLIYEQAAAQGITIFNASGDRGPYSTPSSKENHTMSTSPYQVVVGGTTLPYQKIIDGKLVTVAKERAWGDTYSRPAYDTKYSSFSGGGGGFSAINPTPRYQQGVSGVNTFRAINMLTFKNGRYTLTKNPHMIFGTGNSRNIPDVAGNADPKTGYASVVSGPKVTFNAKTKKAVKSTITMWGVDGGTSFTTPQIAAANAVINSGRQTPVGFWNPQIYKFAQDTDTPFNVLDDADNNNNLYYTGQPGKLYNQATGLGTINFEKLLNKFDHETN</sequence>
<keyword evidence="5" id="KW-0720">Serine protease</keyword>